<comment type="caution">
    <text evidence="13">The sequence shown here is derived from an EMBL/GenBank/DDBJ whole genome shotgun (WGS) entry which is preliminary data.</text>
</comment>
<dbReference type="SMART" id="SM00220">
    <property type="entry name" value="S_TKc"/>
    <property type="match status" value="1"/>
</dbReference>
<evidence type="ECO:0000313" key="14">
    <source>
        <dbReference type="Proteomes" id="UP001168972"/>
    </source>
</evidence>
<dbReference type="InterPro" id="IPR000719">
    <property type="entry name" value="Prot_kinase_dom"/>
</dbReference>
<sequence length="860" mass="94441">MTDHIDKALNDLINFMNSTRAQFDDEPALLPSILIASLIRQVGSLFICDSEYADELYTKLCDALHKHNFIDNSHTLAEFDDTRKEIRKSIYALLCAAHVTHDYNKETLSIAPKDSRLNQEFEISEKIGIGGSAIIYKAKQRSNGQECVIKQVPETSLMASTEMDQNLEVIQFLINCPHTNIVRYKDAWVENIDDEHFKLVTSQINEELGITESQLNSDEDNSPTESCSYLIESSDDNDRHQTHPNDQNSNDNVEHKLTKNYNVNRFGNTIKTAVGRIVSSDNKTDGYKSNKRSFRNDSSSSSSDEKSSKPSRNSFTSKPRNKKNDNNSEKILQSNSNGNSPTKSQQCNPIGSSDDSDEHQVPSNDHNSNDDLGDELMENDDGCKVIASGTIIFVSMYGSNSDSDEDKSHGTSCRDEASCSNDGKSIAPSSTNDKGTSPPITDDEYSSPPAADDDGSDSTTLTNKSDDSDAVGISFKNDAPGINNGESTAPSSTNDRGTLAPFTDKASYSPYSTEDDGSDGSNSTTITNKSDDSDSKGISFKNDTPSCNNEEPTAPPSTNDRGTSVPSTNEGSSSSSSADEGGPSPPYTDNNDDSDSDGVSFRNDSPPGGNNEGCVAPAIDDGEHSEDDGKDKTHRALYIQMPLCELTLDEWIAKQTELVSEITFMSILTQILAGLHHIHSNGIVHHDMKPSNIFVTDSNSPQVQLADFGFACIPTIVHNPNSGTLLYMAPEQQNGICTNKSDIYSVGILLIKNVNPTATEMELANIVKNFKEGIIPELFTNNYPELTTIIQKCVIINHDVRPSAKDLLNEIIEYINLKITQLEQENQNEEIDVNNSEQNNLKLLELRQLQDEIYKLKIDN</sequence>
<reference evidence="13" key="2">
    <citation type="submission" date="2023-03" db="EMBL/GenBank/DDBJ databases">
        <authorList>
            <person name="Inwood S.N."/>
            <person name="Skelly J.G."/>
            <person name="Guhlin J."/>
            <person name="Harrop T.W.R."/>
            <person name="Goldson S.G."/>
            <person name="Dearden P.K."/>
        </authorList>
    </citation>
    <scope>NUCLEOTIDE SEQUENCE</scope>
    <source>
        <strain evidence="13">Lincoln</strain>
        <tissue evidence="13">Whole body</tissue>
    </source>
</reference>
<dbReference type="EC" id="2.7.11.1" evidence="1"/>
<dbReference type="EMBL" id="JAQQBR010000003">
    <property type="protein sequence ID" value="KAK0180061.1"/>
    <property type="molecule type" value="Genomic_DNA"/>
</dbReference>
<name>A0AA39G2T3_MICHY</name>
<organism evidence="13 14">
    <name type="scientific">Microctonus hyperodae</name>
    <name type="common">Parasitoid wasp</name>
    <dbReference type="NCBI Taxonomy" id="165561"/>
    <lineage>
        <taxon>Eukaryota</taxon>
        <taxon>Metazoa</taxon>
        <taxon>Ecdysozoa</taxon>
        <taxon>Arthropoda</taxon>
        <taxon>Hexapoda</taxon>
        <taxon>Insecta</taxon>
        <taxon>Pterygota</taxon>
        <taxon>Neoptera</taxon>
        <taxon>Endopterygota</taxon>
        <taxon>Hymenoptera</taxon>
        <taxon>Apocrita</taxon>
        <taxon>Ichneumonoidea</taxon>
        <taxon>Braconidae</taxon>
        <taxon>Euphorinae</taxon>
        <taxon>Microctonus</taxon>
    </lineage>
</organism>
<keyword evidence="14" id="KW-1185">Reference proteome</keyword>
<dbReference type="InterPro" id="IPR008271">
    <property type="entry name" value="Ser/Thr_kinase_AS"/>
</dbReference>
<dbReference type="PROSITE" id="PS50011">
    <property type="entry name" value="PROTEIN_KINASE_DOM"/>
    <property type="match status" value="1"/>
</dbReference>
<evidence type="ECO:0000256" key="6">
    <source>
        <dbReference type="ARBA" id="ARBA00022777"/>
    </source>
</evidence>
<dbReference type="Proteomes" id="UP001168972">
    <property type="component" value="Unassembled WGS sequence"/>
</dbReference>
<reference evidence="13" key="1">
    <citation type="journal article" date="2023" name="bioRxiv">
        <title>Scaffold-level genome assemblies of two parasitoid biocontrol wasps reveal the parthenogenesis mechanism and an associated novel virus.</title>
        <authorList>
            <person name="Inwood S."/>
            <person name="Skelly J."/>
            <person name="Guhlin J."/>
            <person name="Harrop T."/>
            <person name="Goldson S."/>
            <person name="Dearden P."/>
        </authorList>
    </citation>
    <scope>NUCLEOTIDE SEQUENCE</scope>
    <source>
        <strain evidence="13">Lincoln</strain>
        <tissue evidence="13">Whole body</tissue>
    </source>
</reference>
<keyword evidence="4" id="KW-0808">Transferase</keyword>
<feature type="compositionally biased region" description="Low complexity" evidence="11">
    <location>
        <begin position="564"/>
        <end position="582"/>
    </location>
</feature>
<feature type="compositionally biased region" description="Polar residues" evidence="11">
    <location>
        <begin position="484"/>
        <end position="496"/>
    </location>
</feature>
<evidence type="ECO:0000256" key="10">
    <source>
        <dbReference type="SAM" id="Coils"/>
    </source>
</evidence>
<evidence type="ECO:0000256" key="3">
    <source>
        <dbReference type="ARBA" id="ARBA00022553"/>
    </source>
</evidence>
<dbReference type="Gene3D" id="1.10.510.10">
    <property type="entry name" value="Transferase(Phosphotransferase) domain 1"/>
    <property type="match status" value="1"/>
</dbReference>
<dbReference type="Pfam" id="PF22949">
    <property type="entry name" value="HRI2_3H"/>
    <property type="match status" value="1"/>
</dbReference>
<dbReference type="GO" id="GO:0005524">
    <property type="term" value="F:ATP binding"/>
    <property type="evidence" value="ECO:0007669"/>
    <property type="project" value="UniProtKB-KW"/>
</dbReference>
<feature type="region of interest" description="Disordered" evidence="11">
    <location>
        <begin position="211"/>
        <end position="254"/>
    </location>
</feature>
<dbReference type="PROSITE" id="PS00108">
    <property type="entry name" value="PROTEIN_KINASE_ST"/>
    <property type="match status" value="1"/>
</dbReference>
<dbReference type="AlphaFoldDB" id="A0AA39G2T3"/>
<dbReference type="PANTHER" id="PTHR11042">
    <property type="entry name" value="EUKARYOTIC TRANSLATION INITIATION FACTOR 2-ALPHA KINASE EIF2-ALPHA KINASE -RELATED"/>
    <property type="match status" value="1"/>
</dbReference>
<evidence type="ECO:0000256" key="1">
    <source>
        <dbReference type="ARBA" id="ARBA00012513"/>
    </source>
</evidence>
<feature type="compositionally biased region" description="Polar residues" evidence="11">
    <location>
        <begin position="519"/>
        <end position="528"/>
    </location>
</feature>
<dbReference type="SUPFAM" id="SSF56112">
    <property type="entry name" value="Protein kinase-like (PK-like)"/>
    <property type="match status" value="1"/>
</dbReference>
<keyword evidence="5" id="KW-0547">Nucleotide-binding</keyword>
<evidence type="ECO:0000256" key="11">
    <source>
        <dbReference type="SAM" id="MobiDB-lite"/>
    </source>
</evidence>
<comment type="similarity">
    <text evidence="8">Belongs to the protein kinase superfamily. Ser/Thr protein kinase family. GCN2 subfamily.</text>
</comment>
<feature type="compositionally biased region" description="Polar residues" evidence="11">
    <location>
        <begin position="418"/>
        <end position="439"/>
    </location>
</feature>
<keyword evidence="7" id="KW-0067">ATP-binding</keyword>
<keyword evidence="6" id="KW-0418">Kinase</keyword>
<dbReference type="GO" id="GO:0005737">
    <property type="term" value="C:cytoplasm"/>
    <property type="evidence" value="ECO:0007669"/>
    <property type="project" value="TreeGrafter"/>
</dbReference>
<feature type="region of interest" description="Disordered" evidence="11">
    <location>
        <begin position="399"/>
        <end position="631"/>
    </location>
</feature>
<dbReference type="Gene3D" id="3.30.200.20">
    <property type="entry name" value="Phosphorylase Kinase, domain 1"/>
    <property type="match status" value="1"/>
</dbReference>
<feature type="compositionally biased region" description="Polar residues" evidence="11">
    <location>
        <begin position="329"/>
        <end position="353"/>
    </location>
</feature>
<dbReference type="InterPro" id="IPR011009">
    <property type="entry name" value="Kinase-like_dom_sf"/>
</dbReference>
<dbReference type="GO" id="GO:0017148">
    <property type="term" value="P:negative regulation of translation"/>
    <property type="evidence" value="ECO:0007669"/>
    <property type="project" value="UniProtKB-KW"/>
</dbReference>
<protein>
    <recommendedName>
        <fullName evidence="1">non-specific serine/threonine protein kinase</fullName>
        <ecNumber evidence="1">2.7.11.1</ecNumber>
    </recommendedName>
    <alternativeName>
        <fullName evidence="9">Heme-regulated eukaryotic initiation factor eIF-2-alpha kinase</fullName>
    </alternativeName>
</protein>
<evidence type="ECO:0000256" key="7">
    <source>
        <dbReference type="ARBA" id="ARBA00022840"/>
    </source>
</evidence>
<evidence type="ECO:0000256" key="2">
    <source>
        <dbReference type="ARBA" id="ARBA00022527"/>
    </source>
</evidence>
<evidence type="ECO:0000259" key="12">
    <source>
        <dbReference type="PROSITE" id="PS50011"/>
    </source>
</evidence>
<feature type="compositionally biased region" description="Basic and acidic residues" evidence="11">
    <location>
        <begin position="406"/>
        <end position="417"/>
    </location>
</feature>
<dbReference type="GO" id="GO:0005634">
    <property type="term" value="C:nucleus"/>
    <property type="evidence" value="ECO:0007669"/>
    <property type="project" value="TreeGrafter"/>
</dbReference>
<keyword evidence="2" id="KW-0723">Serine/threonine-protein kinase</keyword>
<keyword evidence="3" id="KW-0597">Phosphoprotein</keyword>
<feature type="compositionally biased region" description="Acidic residues" evidence="11">
    <location>
        <begin position="441"/>
        <end position="456"/>
    </location>
</feature>
<dbReference type="InterPro" id="IPR054521">
    <property type="entry name" value="HRI2_3H"/>
</dbReference>
<dbReference type="GO" id="GO:0004694">
    <property type="term" value="F:eukaryotic translation initiation factor 2alpha kinase activity"/>
    <property type="evidence" value="ECO:0007669"/>
    <property type="project" value="TreeGrafter"/>
</dbReference>
<proteinExistence type="inferred from homology"/>
<dbReference type="Pfam" id="PF00069">
    <property type="entry name" value="Pkinase"/>
    <property type="match status" value="1"/>
</dbReference>
<gene>
    <name evidence="13" type="ORF">PV327_005743</name>
</gene>
<feature type="compositionally biased region" description="Polar residues" evidence="11">
    <location>
        <begin position="541"/>
        <end position="562"/>
    </location>
</feature>
<evidence type="ECO:0000256" key="9">
    <source>
        <dbReference type="ARBA" id="ARBA00042914"/>
    </source>
</evidence>
<accession>A0AA39G2T3</accession>
<evidence type="ECO:0000313" key="13">
    <source>
        <dbReference type="EMBL" id="KAK0180061.1"/>
    </source>
</evidence>
<keyword evidence="10" id="KW-0175">Coiled coil</keyword>
<evidence type="ECO:0000256" key="5">
    <source>
        <dbReference type="ARBA" id="ARBA00022741"/>
    </source>
</evidence>
<feature type="domain" description="Protein kinase" evidence="12">
    <location>
        <begin position="511"/>
        <end position="815"/>
    </location>
</feature>
<dbReference type="InterPro" id="IPR050339">
    <property type="entry name" value="CC_SR_Kinase"/>
</dbReference>
<dbReference type="PANTHER" id="PTHR11042:SF187">
    <property type="entry name" value="EUKARYOTIC TRANSLATION INITIATION FACTOR 2-ALPHA KINASE 2"/>
    <property type="match status" value="1"/>
</dbReference>
<feature type="region of interest" description="Disordered" evidence="11">
    <location>
        <begin position="280"/>
        <end position="378"/>
    </location>
</feature>
<evidence type="ECO:0000256" key="4">
    <source>
        <dbReference type="ARBA" id="ARBA00022679"/>
    </source>
</evidence>
<feature type="coiled-coil region" evidence="10">
    <location>
        <begin position="812"/>
        <end position="839"/>
    </location>
</feature>
<evidence type="ECO:0000256" key="8">
    <source>
        <dbReference type="ARBA" id="ARBA00037982"/>
    </source>
</evidence>